<dbReference type="Pfam" id="PF00856">
    <property type="entry name" value="SET"/>
    <property type="match status" value="1"/>
</dbReference>
<organism evidence="7 8">
    <name type="scientific">Venturia effusa</name>
    <dbReference type="NCBI Taxonomy" id="50376"/>
    <lineage>
        <taxon>Eukaryota</taxon>
        <taxon>Fungi</taxon>
        <taxon>Dikarya</taxon>
        <taxon>Ascomycota</taxon>
        <taxon>Pezizomycotina</taxon>
        <taxon>Dothideomycetes</taxon>
        <taxon>Pleosporomycetidae</taxon>
        <taxon>Venturiales</taxon>
        <taxon>Venturiaceae</taxon>
        <taxon>Venturia</taxon>
    </lineage>
</organism>
<keyword evidence="1" id="KW-0479">Metal-binding</keyword>
<keyword evidence="8" id="KW-1185">Reference proteome</keyword>
<accession>A0A517L5Y2</accession>
<dbReference type="Gene3D" id="1.10.220.160">
    <property type="match status" value="1"/>
</dbReference>
<dbReference type="SMART" id="SM00317">
    <property type="entry name" value="SET"/>
    <property type="match status" value="1"/>
</dbReference>
<dbReference type="Proteomes" id="UP000316270">
    <property type="component" value="Chromosome 5"/>
</dbReference>
<reference evidence="7 8" key="1">
    <citation type="submission" date="2019-07" db="EMBL/GenBank/DDBJ databases">
        <title>Finished genome of Venturia effusa.</title>
        <authorList>
            <person name="Young C.A."/>
            <person name="Cox M.P."/>
            <person name="Ganley A.R.D."/>
            <person name="David W.J."/>
        </authorList>
    </citation>
    <scope>NUCLEOTIDE SEQUENCE [LARGE SCALE GENOMIC DNA]</scope>
    <source>
        <strain evidence="8">albino</strain>
    </source>
</reference>
<dbReference type="PROSITE" id="PS50280">
    <property type="entry name" value="SET"/>
    <property type="match status" value="1"/>
</dbReference>
<dbReference type="AlphaFoldDB" id="A0A517L5Y2"/>
<dbReference type="GO" id="GO:0005634">
    <property type="term" value="C:nucleus"/>
    <property type="evidence" value="ECO:0007669"/>
    <property type="project" value="TreeGrafter"/>
</dbReference>
<dbReference type="Gene3D" id="6.10.140.2220">
    <property type="match status" value="1"/>
</dbReference>
<dbReference type="PROSITE" id="PS50865">
    <property type="entry name" value="ZF_MYND_2"/>
    <property type="match status" value="1"/>
</dbReference>
<protein>
    <submittedName>
        <fullName evidence="7">Uncharacterized protein</fullName>
    </submittedName>
</protein>
<evidence type="ECO:0000259" key="6">
    <source>
        <dbReference type="PROSITE" id="PS50865"/>
    </source>
</evidence>
<dbReference type="InterPro" id="IPR002893">
    <property type="entry name" value="Znf_MYND"/>
</dbReference>
<evidence type="ECO:0000256" key="2">
    <source>
        <dbReference type="ARBA" id="ARBA00022771"/>
    </source>
</evidence>
<feature type="domain" description="MYND-type" evidence="6">
    <location>
        <begin position="71"/>
        <end position="115"/>
    </location>
</feature>
<dbReference type="CDD" id="cd20071">
    <property type="entry name" value="SET_SMYD"/>
    <property type="match status" value="1"/>
</dbReference>
<evidence type="ECO:0000256" key="1">
    <source>
        <dbReference type="ARBA" id="ARBA00022723"/>
    </source>
</evidence>
<keyword evidence="2 4" id="KW-0863">Zinc-finger</keyword>
<dbReference type="PANTHER" id="PTHR12197:SF251">
    <property type="entry name" value="EG:BACR7C10.4 PROTEIN"/>
    <property type="match status" value="1"/>
</dbReference>
<dbReference type="SUPFAM" id="SSF144232">
    <property type="entry name" value="HIT/MYND zinc finger-like"/>
    <property type="match status" value="1"/>
</dbReference>
<dbReference type="Gene3D" id="2.170.270.10">
    <property type="entry name" value="SET domain"/>
    <property type="match status" value="1"/>
</dbReference>
<dbReference type="EMBL" id="CP042189">
    <property type="protein sequence ID" value="QDS71045.1"/>
    <property type="molecule type" value="Genomic_DNA"/>
</dbReference>
<dbReference type="Pfam" id="PF01753">
    <property type="entry name" value="zf-MYND"/>
    <property type="match status" value="1"/>
</dbReference>
<sequence>MASPSGPAVKSFTEKGFAAIRPTTTAATGKWATQSPKGLFAKRDLEAGCEIFEIERCLVAALSKKRLGDCCGNCFRCEGAEGMGEMKACTGCKQVRYCGKKCQTEAWKRSHKFECRKWDDPDDPTQPKYRDHIVRAVTEILWRWHKGSISQPEWDDFQDLKSNYDLFAKEVDVGLGKETEFDRKDQVDKFAELTWRHITFDRMKKSPFTREQVVRLIALLQTNSMTLVTPSYDPIGIVLDPFAARANHSCSPNAYAVMDGPSLSFRTLKPISKDSEILISYIETTDSTKCRQDELATRYYFKCNCTKCARAPGQEDKFSRPMSEVSKAIYAIYERLNFHDILEQAKQNQADADILVEELILATEKNLQRFVRGDPDRDEPIQLSTSTRGEAALMKNQNLLCILRETGVWPEVRQPYPALRHEYFLGCLSMKKYSDAFYHGLKTYYDIDPMLYPAPYHPLRVVHTFSLARLAIVFVMDATTDPEVDPAGTIKFARQQGYDFAPLVYKLVKDARDNVGKSHGEKNSFTKMVNEKWDEIITDMGLQDVRRRRALESVYESNVPFYRKLVGELVHF</sequence>
<dbReference type="GO" id="GO:0008270">
    <property type="term" value="F:zinc ion binding"/>
    <property type="evidence" value="ECO:0007669"/>
    <property type="project" value="UniProtKB-KW"/>
</dbReference>
<gene>
    <name evidence="7" type="ORF">FKW77_008446</name>
</gene>
<feature type="domain" description="SET" evidence="5">
    <location>
        <begin position="7"/>
        <end position="282"/>
    </location>
</feature>
<dbReference type="InterPro" id="IPR001214">
    <property type="entry name" value="SET_dom"/>
</dbReference>
<dbReference type="OrthoDB" id="5945798at2759"/>
<name>A0A517L5Y2_9PEZI</name>
<evidence type="ECO:0000313" key="8">
    <source>
        <dbReference type="Proteomes" id="UP000316270"/>
    </source>
</evidence>
<evidence type="ECO:0000313" key="7">
    <source>
        <dbReference type="EMBL" id="QDS71045.1"/>
    </source>
</evidence>
<proteinExistence type="predicted"/>
<evidence type="ECO:0000259" key="5">
    <source>
        <dbReference type="PROSITE" id="PS50280"/>
    </source>
</evidence>
<dbReference type="InterPro" id="IPR050869">
    <property type="entry name" value="H3K4_H4K5_MeTrfase"/>
</dbReference>
<dbReference type="PANTHER" id="PTHR12197">
    <property type="entry name" value="HISTONE-LYSINE N-METHYLTRANSFERASE SMYD"/>
    <property type="match status" value="1"/>
</dbReference>
<keyword evidence="3" id="KW-0862">Zinc</keyword>
<dbReference type="InterPro" id="IPR046341">
    <property type="entry name" value="SET_dom_sf"/>
</dbReference>
<evidence type="ECO:0000256" key="4">
    <source>
        <dbReference type="PROSITE-ProRule" id="PRU00134"/>
    </source>
</evidence>
<evidence type="ECO:0000256" key="3">
    <source>
        <dbReference type="ARBA" id="ARBA00022833"/>
    </source>
</evidence>
<dbReference type="STRING" id="50376.A0A517L5Y2"/>
<dbReference type="SUPFAM" id="SSF82199">
    <property type="entry name" value="SET domain"/>
    <property type="match status" value="1"/>
</dbReference>